<comment type="caution">
    <text evidence="2">The sequence shown here is derived from an EMBL/GenBank/DDBJ whole genome shotgun (WGS) entry which is preliminary data.</text>
</comment>
<feature type="compositionally biased region" description="Polar residues" evidence="1">
    <location>
        <begin position="544"/>
        <end position="557"/>
    </location>
</feature>
<evidence type="ECO:0000256" key="1">
    <source>
        <dbReference type="SAM" id="MobiDB-lite"/>
    </source>
</evidence>
<dbReference type="Pfam" id="PF10336">
    <property type="entry name" value="DUF2420"/>
    <property type="match status" value="1"/>
</dbReference>
<feature type="region of interest" description="Disordered" evidence="1">
    <location>
        <begin position="396"/>
        <end position="636"/>
    </location>
</feature>
<feature type="region of interest" description="Disordered" evidence="1">
    <location>
        <begin position="103"/>
        <end position="222"/>
    </location>
</feature>
<feature type="compositionally biased region" description="Acidic residues" evidence="1">
    <location>
        <begin position="458"/>
        <end position="467"/>
    </location>
</feature>
<feature type="compositionally biased region" description="Acidic residues" evidence="1">
    <location>
        <begin position="624"/>
        <end position="634"/>
    </location>
</feature>
<accession>A0A9P4H3B0</accession>
<feature type="compositionally biased region" description="Basic and acidic residues" evidence="1">
    <location>
        <begin position="148"/>
        <end position="165"/>
    </location>
</feature>
<dbReference type="InterPro" id="IPR018822">
    <property type="entry name" value="UPF0646"/>
</dbReference>
<feature type="compositionally biased region" description="Acidic residues" evidence="1">
    <location>
        <begin position="405"/>
        <end position="415"/>
    </location>
</feature>
<feature type="compositionally biased region" description="Polar residues" evidence="1">
    <location>
        <begin position="504"/>
        <end position="520"/>
    </location>
</feature>
<dbReference type="Proteomes" id="UP000799777">
    <property type="component" value="Unassembled WGS sequence"/>
</dbReference>
<feature type="region of interest" description="Disordered" evidence="1">
    <location>
        <begin position="22"/>
        <end position="54"/>
    </location>
</feature>
<feature type="compositionally biased region" description="Basic and acidic residues" evidence="1">
    <location>
        <begin position="665"/>
        <end position="682"/>
    </location>
</feature>
<dbReference type="EMBL" id="ML978247">
    <property type="protein sequence ID" value="KAF2026227.1"/>
    <property type="molecule type" value="Genomic_DNA"/>
</dbReference>
<evidence type="ECO:0000313" key="3">
    <source>
        <dbReference type="Proteomes" id="UP000799777"/>
    </source>
</evidence>
<feature type="compositionally biased region" description="Basic and acidic residues" evidence="1">
    <location>
        <begin position="44"/>
        <end position="54"/>
    </location>
</feature>
<feature type="compositionally biased region" description="Polar residues" evidence="1">
    <location>
        <begin position="600"/>
        <end position="609"/>
    </location>
</feature>
<evidence type="ECO:0000313" key="2">
    <source>
        <dbReference type="EMBL" id="KAF2026227.1"/>
    </source>
</evidence>
<feature type="compositionally biased region" description="Basic and acidic residues" evidence="1">
    <location>
        <begin position="486"/>
        <end position="503"/>
    </location>
</feature>
<name>A0A9P4H3B0_9PLEO</name>
<feature type="compositionally biased region" description="Acidic residues" evidence="1">
    <location>
        <begin position="705"/>
        <end position="726"/>
    </location>
</feature>
<keyword evidence="3" id="KW-1185">Reference proteome</keyword>
<reference evidence="2" key="1">
    <citation type="journal article" date="2020" name="Stud. Mycol.">
        <title>101 Dothideomycetes genomes: a test case for predicting lifestyles and emergence of pathogens.</title>
        <authorList>
            <person name="Haridas S."/>
            <person name="Albert R."/>
            <person name="Binder M."/>
            <person name="Bloem J."/>
            <person name="Labutti K."/>
            <person name="Salamov A."/>
            <person name="Andreopoulos B."/>
            <person name="Baker S."/>
            <person name="Barry K."/>
            <person name="Bills G."/>
            <person name="Bluhm B."/>
            <person name="Cannon C."/>
            <person name="Castanera R."/>
            <person name="Culley D."/>
            <person name="Daum C."/>
            <person name="Ezra D."/>
            <person name="Gonzalez J."/>
            <person name="Henrissat B."/>
            <person name="Kuo A."/>
            <person name="Liang C."/>
            <person name="Lipzen A."/>
            <person name="Lutzoni F."/>
            <person name="Magnuson J."/>
            <person name="Mondo S."/>
            <person name="Nolan M."/>
            <person name="Ohm R."/>
            <person name="Pangilinan J."/>
            <person name="Park H.-J."/>
            <person name="Ramirez L."/>
            <person name="Alfaro M."/>
            <person name="Sun H."/>
            <person name="Tritt A."/>
            <person name="Yoshinaga Y."/>
            <person name="Zwiers L.-H."/>
            <person name="Turgeon B."/>
            <person name="Goodwin S."/>
            <person name="Spatafora J."/>
            <person name="Crous P."/>
            <person name="Grigoriev I."/>
        </authorList>
    </citation>
    <scope>NUCLEOTIDE SEQUENCE</scope>
    <source>
        <strain evidence="2">CBS 110217</strain>
    </source>
</reference>
<proteinExistence type="predicted"/>
<feature type="region of interest" description="Disordered" evidence="1">
    <location>
        <begin position="657"/>
        <end position="770"/>
    </location>
</feature>
<dbReference type="AlphaFoldDB" id="A0A9P4H3B0"/>
<feature type="compositionally biased region" description="Low complexity" evidence="1">
    <location>
        <begin position="730"/>
        <end position="746"/>
    </location>
</feature>
<feature type="compositionally biased region" description="Basic and acidic residues" evidence="1">
    <location>
        <begin position="435"/>
        <end position="444"/>
    </location>
</feature>
<feature type="compositionally biased region" description="Acidic residues" evidence="1">
    <location>
        <begin position="22"/>
        <end position="38"/>
    </location>
</feature>
<feature type="compositionally biased region" description="Acidic residues" evidence="1">
    <location>
        <begin position="205"/>
        <end position="220"/>
    </location>
</feature>
<organism evidence="2 3">
    <name type="scientific">Setomelanomma holmii</name>
    <dbReference type="NCBI Taxonomy" id="210430"/>
    <lineage>
        <taxon>Eukaryota</taxon>
        <taxon>Fungi</taxon>
        <taxon>Dikarya</taxon>
        <taxon>Ascomycota</taxon>
        <taxon>Pezizomycotina</taxon>
        <taxon>Dothideomycetes</taxon>
        <taxon>Pleosporomycetidae</taxon>
        <taxon>Pleosporales</taxon>
        <taxon>Pleosporineae</taxon>
        <taxon>Phaeosphaeriaceae</taxon>
        <taxon>Setomelanomma</taxon>
    </lineage>
</organism>
<dbReference type="OrthoDB" id="5339076at2759"/>
<sequence>MAATTHNASRLQVAASDDMDLYSDSGLDFDDGDIDLDLDAPPQRQDDDPSIKDATTDAVQYVQAVTADQDDFMIDHEDFFEQNIAQNTDTAFADSGSGALSVTAKTATPVEEDEDLIDYSDDEDEPVPDAQQESRDQNFAEAPLIQNDKLEAPAQHAEDGHHEFDFASGQDDFTYGQGEHGQDEGVGIYETPYQPSLDQERKDEEAEPQNDVEEHAESDDGGVQLEELTAPTESAQHQNQEQPERPLCETRLITINYEGNELWLFKEHDTESSGDWLLEDISVVHSSLSELLQACRTSLGEDISHETELGLRFDHLHNMELYEDNTACVAVSLERLLDLYYTLHSQDGNDDPESFYICLLSRPRFATLLSDVAKHAEEGSGYSGFNAAVAAGDTHFGGALSGDSTEQEATEWENEEEKHESTESASEQDDDDAEHTEHEEHNEDGVQDDEEHTNQEEANAEQDDVFAFEETTYLEQVSQPEDENVAPEHADITKESAHDDETHGQTVQQRSPSASKQQTEQVDDDTVHYSDDDEPESVVDPSHASINAPSPSSSTVQGDDVATGEPSADATSLAEPAREAPTNADDTCTYAKNQHDRTENSGSYQNDDQPYNEEDPFQGFQNEATDEFSAEADFEGFTNQGYAGFDYQHVDQQLQNDFLNGGDFDGTHADDTTNAGKDHAGDDDYLNLTEAPEWTANQDQALPPPEDEALVFDDYTEHDQEEEDGLAEQTAVAASSAADPVAASSTDLHETSPQGQKRSIDEVGDLVGDALDSTGASFPYVPTSNYIEANDVGTDTKRPRV</sequence>
<gene>
    <name evidence="2" type="ORF">EK21DRAFT_116015</name>
</gene>
<protein>
    <submittedName>
        <fullName evidence="2">Uncharacterized protein</fullName>
    </submittedName>
</protein>
<feature type="compositionally biased region" description="Acidic residues" evidence="1">
    <location>
        <begin position="110"/>
        <end position="127"/>
    </location>
</feature>